<dbReference type="RefSeq" id="WP_150022045.1">
    <property type="nucleotide sequence ID" value="NZ_VWOJ01000001.1"/>
</dbReference>
<name>A0A5M6ZN53_9PROT</name>
<proteinExistence type="predicted"/>
<feature type="domain" description="DUF559" evidence="2">
    <location>
        <begin position="9"/>
        <end position="115"/>
    </location>
</feature>
<comment type="caution">
    <text evidence="3">The sequence shown here is derived from an EMBL/GenBank/DDBJ whole genome shotgun (WGS) entry which is preliminary data.</text>
</comment>
<feature type="region of interest" description="Disordered" evidence="1">
    <location>
        <begin position="118"/>
        <end position="148"/>
    </location>
</feature>
<dbReference type="InterPro" id="IPR011335">
    <property type="entry name" value="Restrct_endonuc-II-like"/>
</dbReference>
<dbReference type="InterPro" id="IPR007569">
    <property type="entry name" value="DUF559"/>
</dbReference>
<evidence type="ECO:0000259" key="2">
    <source>
        <dbReference type="Pfam" id="PF04480"/>
    </source>
</evidence>
<evidence type="ECO:0000256" key="1">
    <source>
        <dbReference type="SAM" id="MobiDB-lite"/>
    </source>
</evidence>
<keyword evidence="3" id="KW-0255">Endonuclease</keyword>
<dbReference type="CDD" id="cd01038">
    <property type="entry name" value="Endonuclease_DUF559"/>
    <property type="match status" value="1"/>
</dbReference>
<dbReference type="Gene3D" id="3.40.960.10">
    <property type="entry name" value="VSR Endonuclease"/>
    <property type="match status" value="1"/>
</dbReference>
<accession>A0A5M6ZN53</accession>
<keyword evidence="3" id="KW-0540">Nuclease</keyword>
<dbReference type="PANTHER" id="PTHR38590:SF1">
    <property type="entry name" value="BLL0828 PROTEIN"/>
    <property type="match status" value="1"/>
</dbReference>
<dbReference type="SUPFAM" id="SSF52980">
    <property type="entry name" value="Restriction endonuclease-like"/>
    <property type="match status" value="1"/>
</dbReference>
<keyword evidence="3" id="KW-0378">Hydrolase</keyword>
<reference evidence="3 4" key="1">
    <citation type="submission" date="2019-09" db="EMBL/GenBank/DDBJ databases">
        <authorList>
            <person name="Kevbrin V."/>
            <person name="Grouzdev D.S."/>
        </authorList>
    </citation>
    <scope>NUCLEOTIDE SEQUENCE [LARGE SCALE GENOMIC DNA]</scope>
    <source>
        <strain evidence="3 4">G-192</strain>
    </source>
</reference>
<dbReference type="AlphaFoldDB" id="A0A5M6ZN53"/>
<organism evidence="3 4">
    <name type="scientific">Alkalicaulis satelles</name>
    <dbReference type="NCBI Taxonomy" id="2609175"/>
    <lineage>
        <taxon>Bacteria</taxon>
        <taxon>Pseudomonadati</taxon>
        <taxon>Pseudomonadota</taxon>
        <taxon>Alphaproteobacteria</taxon>
        <taxon>Maricaulales</taxon>
        <taxon>Maricaulaceae</taxon>
        <taxon>Alkalicaulis</taxon>
    </lineage>
</organism>
<keyword evidence="4" id="KW-1185">Reference proteome</keyword>
<dbReference type="GO" id="GO:0004519">
    <property type="term" value="F:endonuclease activity"/>
    <property type="evidence" value="ECO:0007669"/>
    <property type="project" value="UniProtKB-KW"/>
</dbReference>
<evidence type="ECO:0000313" key="4">
    <source>
        <dbReference type="Proteomes" id="UP000325122"/>
    </source>
</evidence>
<dbReference type="InterPro" id="IPR047216">
    <property type="entry name" value="Endonuclease_DUF559_bact"/>
</dbReference>
<dbReference type="EMBL" id="VWOJ01000001">
    <property type="protein sequence ID" value="KAA5805014.1"/>
    <property type="molecule type" value="Genomic_DNA"/>
</dbReference>
<protein>
    <submittedName>
        <fullName evidence="3">Endonuclease domain-containing protein</fullName>
    </submittedName>
</protein>
<dbReference type="PANTHER" id="PTHR38590">
    <property type="entry name" value="BLL0828 PROTEIN"/>
    <property type="match status" value="1"/>
</dbReference>
<sequence length="148" mass="16949">MREGEARSRPFARQLRQRLTNAETILWSRLKSGRLNGWRFRRQHPIGPYVADFACVPARLTIEVDGETHWRAAEIAHDRRRSAFIRARGFHELRVWNNDVYDNLDGVLDAITAALPPSVPEQAPGHLPRKRGRKTDAALKNSNGRHPS</sequence>
<dbReference type="Pfam" id="PF04480">
    <property type="entry name" value="DUF559"/>
    <property type="match status" value="1"/>
</dbReference>
<dbReference type="Proteomes" id="UP000325122">
    <property type="component" value="Unassembled WGS sequence"/>
</dbReference>
<gene>
    <name evidence="3" type="ORF">F1654_03185</name>
</gene>
<evidence type="ECO:0000313" key="3">
    <source>
        <dbReference type="EMBL" id="KAA5805014.1"/>
    </source>
</evidence>